<name>A0ABD3UW64_SINWO</name>
<dbReference type="EMBL" id="JBJQND010000015">
    <property type="protein sequence ID" value="KAL3853689.1"/>
    <property type="molecule type" value="Genomic_DNA"/>
</dbReference>
<dbReference type="PROSITE" id="PS50001">
    <property type="entry name" value="SH2"/>
    <property type="match status" value="1"/>
</dbReference>
<sequence>MSADRRPSINDICSQLTFFHRSFRTTDEVTEYIKRRSQEPGTFLLRPSNRHHDRMTVSVLVRDQSVRHTHVYIEGSDQRKFYLVKEQKFDKLEDLINYYKHNPVRNLEGVPDVYFKIPLHHTGITPRNTPVNSREPSVNSFTDLSSPNGTRSSQPPPVPRRDSSFTLERPQLSPPQNGAIARPPAPLPPTGHIALNPEDYAKTYSRARDTSVDLSGQLIEQLKDHERCECGISRELGDLPCGWTVHRSKDELTFGKLFFQSGDGQTSWVLPENVRMQLTRKHLKNLETLKSRSSVEINTLSRLNSQGEQ</sequence>
<dbReference type="GO" id="GO:0004725">
    <property type="term" value="F:protein tyrosine phosphatase activity"/>
    <property type="evidence" value="ECO:0007669"/>
    <property type="project" value="UniProtKB-EC"/>
</dbReference>
<organism evidence="7 8">
    <name type="scientific">Sinanodonta woodiana</name>
    <name type="common">Chinese pond mussel</name>
    <name type="synonym">Anodonta woodiana</name>
    <dbReference type="NCBI Taxonomy" id="1069815"/>
    <lineage>
        <taxon>Eukaryota</taxon>
        <taxon>Metazoa</taxon>
        <taxon>Spiralia</taxon>
        <taxon>Lophotrochozoa</taxon>
        <taxon>Mollusca</taxon>
        <taxon>Bivalvia</taxon>
        <taxon>Autobranchia</taxon>
        <taxon>Heteroconchia</taxon>
        <taxon>Palaeoheterodonta</taxon>
        <taxon>Unionida</taxon>
        <taxon>Unionoidea</taxon>
        <taxon>Unionidae</taxon>
        <taxon>Unioninae</taxon>
        <taxon>Sinanodonta</taxon>
    </lineage>
</organism>
<dbReference type="PANTHER" id="PTHR46257">
    <property type="entry name" value="TYROSINE-PROTEIN PHOSPHATASE CORKSCREW"/>
    <property type="match status" value="1"/>
</dbReference>
<dbReference type="InterPro" id="IPR000980">
    <property type="entry name" value="SH2"/>
</dbReference>
<evidence type="ECO:0000313" key="8">
    <source>
        <dbReference type="Proteomes" id="UP001634394"/>
    </source>
</evidence>
<evidence type="ECO:0000259" key="6">
    <source>
        <dbReference type="PROSITE" id="PS50001"/>
    </source>
</evidence>
<protein>
    <recommendedName>
        <fullName evidence="1">protein-tyrosine-phosphatase</fullName>
        <ecNumber evidence="1">3.1.3.48</ecNumber>
    </recommendedName>
</protein>
<dbReference type="InterPro" id="IPR052123">
    <property type="entry name" value="Non-rcpt_Tyr_Phosphatase"/>
</dbReference>
<accession>A0ABD3UW64</accession>
<dbReference type="PANTHER" id="PTHR46257:SF3">
    <property type="entry name" value="TYROSINE-PROTEIN PHOSPHATASE CORKSCREW"/>
    <property type="match status" value="1"/>
</dbReference>
<evidence type="ECO:0000256" key="2">
    <source>
        <dbReference type="ARBA" id="ARBA00022801"/>
    </source>
</evidence>
<evidence type="ECO:0000256" key="1">
    <source>
        <dbReference type="ARBA" id="ARBA00013064"/>
    </source>
</evidence>
<dbReference type="InterPro" id="IPR036860">
    <property type="entry name" value="SH2_dom_sf"/>
</dbReference>
<evidence type="ECO:0000256" key="5">
    <source>
        <dbReference type="SAM" id="MobiDB-lite"/>
    </source>
</evidence>
<evidence type="ECO:0000256" key="3">
    <source>
        <dbReference type="ARBA" id="ARBA00022912"/>
    </source>
</evidence>
<feature type="compositionally biased region" description="Polar residues" evidence="5">
    <location>
        <begin position="125"/>
        <end position="153"/>
    </location>
</feature>
<evidence type="ECO:0000313" key="7">
    <source>
        <dbReference type="EMBL" id="KAL3853689.1"/>
    </source>
</evidence>
<keyword evidence="2" id="KW-0378">Hydrolase</keyword>
<dbReference type="EC" id="3.1.3.48" evidence="1"/>
<evidence type="ECO:0000256" key="4">
    <source>
        <dbReference type="PROSITE-ProRule" id="PRU00191"/>
    </source>
</evidence>
<keyword evidence="4" id="KW-0727">SH2 domain</keyword>
<dbReference type="SMART" id="SM00252">
    <property type="entry name" value="SH2"/>
    <property type="match status" value="1"/>
</dbReference>
<keyword evidence="8" id="KW-1185">Reference proteome</keyword>
<feature type="domain" description="SH2" evidence="6">
    <location>
        <begin position="18"/>
        <end position="119"/>
    </location>
</feature>
<dbReference type="Gene3D" id="3.30.505.10">
    <property type="entry name" value="SH2 domain"/>
    <property type="match status" value="1"/>
</dbReference>
<feature type="region of interest" description="Disordered" evidence="5">
    <location>
        <begin position="121"/>
        <end position="193"/>
    </location>
</feature>
<dbReference type="CDD" id="cd00173">
    <property type="entry name" value="SH2"/>
    <property type="match status" value="1"/>
</dbReference>
<reference evidence="7 8" key="1">
    <citation type="submission" date="2024-11" db="EMBL/GenBank/DDBJ databases">
        <title>Chromosome-level genome assembly of the freshwater bivalve Anodonta woodiana.</title>
        <authorList>
            <person name="Chen X."/>
        </authorList>
    </citation>
    <scope>NUCLEOTIDE SEQUENCE [LARGE SCALE GENOMIC DNA]</scope>
    <source>
        <strain evidence="7">MN2024</strain>
        <tissue evidence="7">Gills</tissue>
    </source>
</reference>
<dbReference type="SUPFAM" id="SSF55550">
    <property type="entry name" value="SH2 domain"/>
    <property type="match status" value="1"/>
</dbReference>
<comment type="caution">
    <text evidence="7">The sequence shown here is derived from an EMBL/GenBank/DDBJ whole genome shotgun (WGS) entry which is preliminary data.</text>
</comment>
<keyword evidence="3" id="KW-0904">Protein phosphatase</keyword>
<proteinExistence type="predicted"/>
<dbReference type="Proteomes" id="UP001634394">
    <property type="component" value="Unassembled WGS sequence"/>
</dbReference>
<dbReference type="AlphaFoldDB" id="A0ABD3UW64"/>
<gene>
    <name evidence="7" type="ORF">ACJMK2_017212</name>
</gene>
<dbReference type="Pfam" id="PF00017">
    <property type="entry name" value="SH2"/>
    <property type="match status" value="1"/>
</dbReference>